<dbReference type="PROSITE" id="PS50948">
    <property type="entry name" value="PAN"/>
    <property type="match status" value="1"/>
</dbReference>
<feature type="region of interest" description="Disordered" evidence="1">
    <location>
        <begin position="309"/>
        <end position="333"/>
    </location>
</feature>
<name>A0AAN9KAA8_CANGL</name>
<evidence type="ECO:0000313" key="3">
    <source>
        <dbReference type="EMBL" id="KAK7312946.1"/>
    </source>
</evidence>
<dbReference type="CDD" id="cd01098">
    <property type="entry name" value="PAN_AP_plant"/>
    <property type="match status" value="1"/>
</dbReference>
<dbReference type="Pfam" id="PF08276">
    <property type="entry name" value="PAN_2"/>
    <property type="match status" value="1"/>
</dbReference>
<dbReference type="PANTHER" id="PTHR32444">
    <property type="entry name" value="BULB-TYPE LECTIN DOMAIN-CONTAINING PROTEIN"/>
    <property type="match status" value="1"/>
</dbReference>
<keyword evidence="4" id="KW-1185">Reference proteome</keyword>
<dbReference type="PANTHER" id="PTHR32444:SF183">
    <property type="entry name" value="APPLE DOMAIN-CONTAINING PROTEIN"/>
    <property type="match status" value="1"/>
</dbReference>
<dbReference type="SMART" id="SM00473">
    <property type="entry name" value="PAN_AP"/>
    <property type="match status" value="1"/>
</dbReference>
<reference evidence="3 4" key="1">
    <citation type="submission" date="2024-01" db="EMBL/GenBank/DDBJ databases">
        <title>The genomes of 5 underutilized Papilionoideae crops provide insights into root nodulation and disease resistanc.</title>
        <authorList>
            <person name="Jiang F."/>
        </authorList>
    </citation>
    <scope>NUCLEOTIDE SEQUENCE [LARGE SCALE GENOMIC DNA]</scope>
    <source>
        <strain evidence="3">LVBAO_FW01</strain>
        <tissue evidence="3">Leaves</tissue>
    </source>
</reference>
<comment type="caution">
    <text evidence="3">The sequence shown here is derived from an EMBL/GenBank/DDBJ whole genome shotgun (WGS) entry which is preliminary data.</text>
</comment>
<organism evidence="3 4">
    <name type="scientific">Canavalia gladiata</name>
    <name type="common">Sword bean</name>
    <name type="synonym">Dolichos gladiatus</name>
    <dbReference type="NCBI Taxonomy" id="3824"/>
    <lineage>
        <taxon>Eukaryota</taxon>
        <taxon>Viridiplantae</taxon>
        <taxon>Streptophyta</taxon>
        <taxon>Embryophyta</taxon>
        <taxon>Tracheophyta</taxon>
        <taxon>Spermatophyta</taxon>
        <taxon>Magnoliopsida</taxon>
        <taxon>eudicotyledons</taxon>
        <taxon>Gunneridae</taxon>
        <taxon>Pentapetalae</taxon>
        <taxon>rosids</taxon>
        <taxon>fabids</taxon>
        <taxon>Fabales</taxon>
        <taxon>Fabaceae</taxon>
        <taxon>Papilionoideae</taxon>
        <taxon>50 kb inversion clade</taxon>
        <taxon>NPAAA clade</taxon>
        <taxon>indigoferoid/millettioid clade</taxon>
        <taxon>Phaseoleae</taxon>
        <taxon>Canavalia</taxon>
    </lineage>
</organism>
<dbReference type="EMBL" id="JAYMYQ010000009">
    <property type="protein sequence ID" value="KAK7312946.1"/>
    <property type="molecule type" value="Genomic_DNA"/>
</dbReference>
<dbReference type="Gene3D" id="3.50.4.10">
    <property type="entry name" value="Hepatocyte Growth Factor"/>
    <property type="match status" value="1"/>
</dbReference>
<protein>
    <recommendedName>
        <fullName evidence="2">Apple domain-containing protein</fullName>
    </recommendedName>
</protein>
<evidence type="ECO:0000259" key="2">
    <source>
        <dbReference type="PROSITE" id="PS50948"/>
    </source>
</evidence>
<accession>A0AAN9KAA8</accession>
<feature type="compositionally biased region" description="Basic and acidic residues" evidence="1">
    <location>
        <begin position="317"/>
        <end position="333"/>
    </location>
</feature>
<sequence length="333" mass="37216">MGTSTSLSNLALNRSIRDGETLVSEGGTFESGFFSPGSSNGRYFGVWFRNSFDYPGDTLLLGMKLGLNLETGLDRFVTSWKSEDDPAKGDFSFKFDLRGYPELYFRKGSVIKIRKGSRNGVAFTGSIFSLFKITPLGSGQRMVWTNQTRNPEVIASGGQDQGFIPKFPEEWNLSYWSNGSVRRTTLDCGNKNGFCRYTNMKLPDTSSWFYKTMNLKECQKLYLRDCSCTAYANLDIRSGGSGCLHWFDDLIDIRMFLQNGQDFYLKVPASELDHDADGNIKKQLEIIGGVISFALTTCASIVIHKRESGSSPLTGEEPLHEQTDEGRHKSADI</sequence>
<evidence type="ECO:0000313" key="4">
    <source>
        <dbReference type="Proteomes" id="UP001367508"/>
    </source>
</evidence>
<dbReference type="AlphaFoldDB" id="A0AAN9KAA8"/>
<proteinExistence type="predicted"/>
<feature type="domain" description="Apple" evidence="2">
    <location>
        <begin position="188"/>
        <end position="268"/>
    </location>
</feature>
<dbReference type="Proteomes" id="UP001367508">
    <property type="component" value="Unassembled WGS sequence"/>
</dbReference>
<gene>
    <name evidence="3" type="ORF">VNO77_37215</name>
</gene>
<dbReference type="InterPro" id="IPR003609">
    <property type="entry name" value="Pan_app"/>
</dbReference>
<evidence type="ECO:0000256" key="1">
    <source>
        <dbReference type="SAM" id="MobiDB-lite"/>
    </source>
</evidence>